<evidence type="ECO:0000313" key="3">
    <source>
        <dbReference type="Proteomes" id="UP000182237"/>
    </source>
</evidence>
<dbReference type="NCBIfam" id="TIGR00199">
    <property type="entry name" value="PncC_domain"/>
    <property type="match status" value="1"/>
</dbReference>
<dbReference type="Proteomes" id="UP000182237">
    <property type="component" value="Chromosome I"/>
</dbReference>
<keyword evidence="3" id="KW-1185">Reference proteome</keyword>
<accession>A0A1H1N6H3</accession>
<dbReference type="EMBL" id="LT629765">
    <property type="protein sequence ID" value="SDR94731.1"/>
    <property type="molecule type" value="Genomic_DNA"/>
</dbReference>
<sequence length="185" mass="19192">MRDLAASLIDALRQRNQTLCFCESLTAGLAAATLADVPGASDVLRGGLITYATDLKQTLAHVPEEVLAQHGPVSPVTAREMARGAKRVCGADWAVAMTGVAGPDPQDGHQVGEVWVGLAGPHWTASSAAAELVEASRGRYALVPGAPEPLRVLAGERADIRRAAVEAALRGALTAVREQKVDLGS</sequence>
<organism evidence="2 3">
    <name type="scientific">Corynebacterium timonense</name>
    <dbReference type="NCBI Taxonomy" id="441500"/>
    <lineage>
        <taxon>Bacteria</taxon>
        <taxon>Bacillati</taxon>
        <taxon>Actinomycetota</taxon>
        <taxon>Actinomycetes</taxon>
        <taxon>Mycobacteriales</taxon>
        <taxon>Corynebacteriaceae</taxon>
        <taxon>Corynebacterium</taxon>
    </lineage>
</organism>
<evidence type="ECO:0000313" key="2">
    <source>
        <dbReference type="EMBL" id="SDR94731.1"/>
    </source>
</evidence>
<dbReference type="AlphaFoldDB" id="A0A1H1N6H3"/>
<dbReference type="Pfam" id="PF02464">
    <property type="entry name" value="CinA"/>
    <property type="match status" value="1"/>
</dbReference>
<dbReference type="RefSeq" id="WP_019192947.1">
    <property type="nucleotide sequence ID" value="NZ_LT629765.1"/>
</dbReference>
<name>A0A1H1N6H3_9CORY</name>
<evidence type="ECO:0000259" key="1">
    <source>
        <dbReference type="Pfam" id="PF02464"/>
    </source>
</evidence>
<protein>
    <submittedName>
        <fullName evidence="2">Nicotinamide-nucleotide amidase</fullName>
    </submittedName>
</protein>
<dbReference type="OrthoDB" id="1253990at2"/>
<feature type="domain" description="CinA C-terminal" evidence="1">
    <location>
        <begin position="3"/>
        <end position="125"/>
    </location>
</feature>
<dbReference type="InterPro" id="IPR008136">
    <property type="entry name" value="CinA_C"/>
</dbReference>
<proteinExistence type="predicted"/>
<dbReference type="Gene3D" id="3.90.950.20">
    <property type="entry name" value="CinA-like"/>
    <property type="match status" value="1"/>
</dbReference>
<dbReference type="STRING" id="1203190.GCA_000312345_00076"/>
<gene>
    <name evidence="2" type="ORF">SAMN04488539_0700</name>
</gene>
<reference evidence="2 3" key="1">
    <citation type="submission" date="2016-10" db="EMBL/GenBank/DDBJ databases">
        <authorList>
            <person name="de Groot N.N."/>
        </authorList>
    </citation>
    <scope>NUCLEOTIDE SEQUENCE [LARGE SCALE GENOMIC DNA]</scope>
    <source>
        <strain evidence="2 3">DSM 45434</strain>
    </source>
</reference>
<dbReference type="eggNOG" id="COG1546">
    <property type="taxonomic scope" value="Bacteria"/>
</dbReference>
<dbReference type="InterPro" id="IPR036653">
    <property type="entry name" value="CinA-like_C"/>
</dbReference>
<dbReference type="SUPFAM" id="SSF142433">
    <property type="entry name" value="CinA-like"/>
    <property type="match status" value="1"/>
</dbReference>